<comment type="subcellular location">
    <subcellularLocation>
        <location evidence="1">Membrane</location>
        <topology evidence="1">Multi-pass membrane protein</topology>
    </subcellularLocation>
</comment>
<dbReference type="InterPro" id="IPR050524">
    <property type="entry name" value="APC_YAT"/>
</dbReference>
<feature type="transmembrane region" description="Helical" evidence="8">
    <location>
        <begin position="33"/>
        <end position="52"/>
    </location>
</feature>
<dbReference type="PROSITE" id="PS00218">
    <property type="entry name" value="AMINO_ACID_PERMEASE_1"/>
    <property type="match status" value="1"/>
</dbReference>
<evidence type="ECO:0000256" key="7">
    <source>
        <dbReference type="SAM" id="MobiDB-lite"/>
    </source>
</evidence>
<dbReference type="InterPro" id="IPR004840">
    <property type="entry name" value="Amino_acid_permease_CS"/>
</dbReference>
<evidence type="ECO:0000256" key="4">
    <source>
        <dbReference type="ARBA" id="ARBA00022970"/>
    </source>
</evidence>
<feature type="compositionally biased region" description="Low complexity" evidence="7">
    <location>
        <begin position="1"/>
        <end position="11"/>
    </location>
</feature>
<feature type="transmembrane region" description="Helical" evidence="8">
    <location>
        <begin position="105"/>
        <end position="130"/>
    </location>
</feature>
<feature type="transmembrane region" description="Helical" evidence="8">
    <location>
        <begin position="536"/>
        <end position="556"/>
    </location>
</feature>
<evidence type="ECO:0000313" key="11">
    <source>
        <dbReference type="Proteomes" id="UP001302126"/>
    </source>
</evidence>
<feature type="transmembrane region" description="Helical" evidence="8">
    <location>
        <begin position="59"/>
        <end position="85"/>
    </location>
</feature>
<dbReference type="GO" id="GO:0015171">
    <property type="term" value="F:amino acid transmembrane transporter activity"/>
    <property type="evidence" value="ECO:0007669"/>
    <property type="project" value="TreeGrafter"/>
</dbReference>
<evidence type="ECO:0000256" key="1">
    <source>
        <dbReference type="ARBA" id="ARBA00004141"/>
    </source>
</evidence>
<feature type="transmembrane region" description="Helical" evidence="8">
    <location>
        <begin position="439"/>
        <end position="460"/>
    </location>
</feature>
<keyword evidence="3 8" id="KW-0812">Transmembrane</keyword>
<reference evidence="10" key="2">
    <citation type="submission" date="2023-05" db="EMBL/GenBank/DDBJ databases">
        <authorList>
            <consortium name="Lawrence Berkeley National Laboratory"/>
            <person name="Steindorff A."/>
            <person name="Hensen N."/>
            <person name="Bonometti L."/>
            <person name="Westerberg I."/>
            <person name="Brannstrom I.O."/>
            <person name="Guillou S."/>
            <person name="Cros-Aarteil S."/>
            <person name="Calhoun S."/>
            <person name="Haridas S."/>
            <person name="Kuo A."/>
            <person name="Mondo S."/>
            <person name="Pangilinan J."/>
            <person name="Riley R."/>
            <person name="Labutti K."/>
            <person name="Andreopoulos B."/>
            <person name="Lipzen A."/>
            <person name="Chen C."/>
            <person name="Yanf M."/>
            <person name="Daum C."/>
            <person name="Ng V."/>
            <person name="Clum A."/>
            <person name="Ohm R."/>
            <person name="Martin F."/>
            <person name="Silar P."/>
            <person name="Natvig D."/>
            <person name="Lalanne C."/>
            <person name="Gautier V."/>
            <person name="Ament-Velasquez S.L."/>
            <person name="Kruys A."/>
            <person name="Hutchinson M.I."/>
            <person name="Powell A.J."/>
            <person name="Barry K."/>
            <person name="Miller A.N."/>
            <person name="Grigoriev I.V."/>
            <person name="Debuchy R."/>
            <person name="Gladieux P."/>
            <person name="Thoren M.H."/>
            <person name="Johannesson H."/>
        </authorList>
    </citation>
    <scope>NUCLEOTIDE SEQUENCE</scope>
    <source>
        <strain evidence="10">PSN309</strain>
    </source>
</reference>
<gene>
    <name evidence="10" type="ORF">QBC35DRAFT_39355</name>
</gene>
<keyword evidence="6 8" id="KW-0472">Membrane</keyword>
<feature type="transmembrane region" description="Helical" evidence="8">
    <location>
        <begin position="191"/>
        <end position="211"/>
    </location>
</feature>
<dbReference type="Pfam" id="PF00324">
    <property type="entry name" value="AA_permease"/>
    <property type="match status" value="1"/>
</dbReference>
<feature type="transmembrane region" description="Helical" evidence="8">
    <location>
        <begin position="165"/>
        <end position="185"/>
    </location>
</feature>
<dbReference type="GO" id="GO:0016020">
    <property type="term" value="C:membrane"/>
    <property type="evidence" value="ECO:0007669"/>
    <property type="project" value="UniProtKB-SubCell"/>
</dbReference>
<feature type="transmembrane region" description="Helical" evidence="8">
    <location>
        <begin position="505"/>
        <end position="524"/>
    </location>
</feature>
<keyword evidence="5 8" id="KW-1133">Transmembrane helix</keyword>
<keyword evidence="2" id="KW-0813">Transport</keyword>
<reference evidence="10" key="1">
    <citation type="journal article" date="2023" name="Mol. Phylogenet. Evol.">
        <title>Genome-scale phylogeny and comparative genomics of the fungal order Sordariales.</title>
        <authorList>
            <person name="Hensen N."/>
            <person name="Bonometti L."/>
            <person name="Westerberg I."/>
            <person name="Brannstrom I.O."/>
            <person name="Guillou S."/>
            <person name="Cros-Aarteil S."/>
            <person name="Calhoun S."/>
            <person name="Haridas S."/>
            <person name="Kuo A."/>
            <person name="Mondo S."/>
            <person name="Pangilinan J."/>
            <person name="Riley R."/>
            <person name="LaButti K."/>
            <person name="Andreopoulos B."/>
            <person name="Lipzen A."/>
            <person name="Chen C."/>
            <person name="Yan M."/>
            <person name="Daum C."/>
            <person name="Ng V."/>
            <person name="Clum A."/>
            <person name="Steindorff A."/>
            <person name="Ohm R.A."/>
            <person name="Martin F."/>
            <person name="Silar P."/>
            <person name="Natvig D.O."/>
            <person name="Lalanne C."/>
            <person name="Gautier V."/>
            <person name="Ament-Velasquez S.L."/>
            <person name="Kruys A."/>
            <person name="Hutchinson M.I."/>
            <person name="Powell A.J."/>
            <person name="Barry K."/>
            <person name="Miller A.N."/>
            <person name="Grigoriev I.V."/>
            <person name="Debuchy R."/>
            <person name="Gladieux P."/>
            <person name="Hiltunen Thoren M."/>
            <person name="Johannesson H."/>
        </authorList>
    </citation>
    <scope>NUCLEOTIDE SEQUENCE</scope>
    <source>
        <strain evidence="10">PSN309</strain>
    </source>
</reference>
<comment type="caution">
    <text evidence="10">The sequence shown here is derived from an EMBL/GenBank/DDBJ whole genome shotgun (WGS) entry which is preliminary data.</text>
</comment>
<name>A0AAN6WND4_9PEZI</name>
<dbReference type="EMBL" id="MU864473">
    <property type="protein sequence ID" value="KAK4184813.1"/>
    <property type="molecule type" value="Genomic_DNA"/>
</dbReference>
<accession>A0AAN6WND4</accession>
<keyword evidence="4" id="KW-0029">Amino-acid transport</keyword>
<sequence>MSDSSDSESGSIPPIQEPETSLRPTLEGRHVDAIGFNAVLGIGLFLGAGKVVAQCGPGLALIVFLVTGLLMWSIMGCIGEPTALYPVNGPNFEFISRFLDVSVGYAAGWFLLFSWAGIIVIEIVAITNLFKFRVDPTYLAQHGYPPEEQTLRWWWADENDDPSPACWIVLSLAIILLLNCLPVRWYAEIEYGFACLKICFVVAIIMINVILNSQRRYHDHPFWTWNLGFKSASFTIQPATETEQPWVIGGSLGALASFWTGVTTAFFSMLGWDITILTAPENKDLDKAETVKLSGRKIGLRVVVLYVLSVFAVSLNVPYNDEKLQSLLGSYDMGRAETSIFVLAAIREHIPRFSHVLVGFFIFSAVATASNSLYSASRILHALASTPEAWPWFLEGFRRKLQRTRWGVPHRAVVTSWVFGFLSFIALESPETGARALGGITAAWSTAILIVYALNCLAYLNFYKEIKAIAAGNIDRICAQIIMPDDRIHWDRNATRYPWKTHGQWLRAVFGGFFCSLLILFYGWHTFLPPFSTGDFVATYINIPGFLVIAGTYFFSTRGFRPSGWKLQRSKFVGIESFHVKVRAPEKCKICHKRHRLGEVVWPKDKLTWPKGYMTRAKVIAEWVWFWLR</sequence>
<dbReference type="PANTHER" id="PTHR43341">
    <property type="entry name" value="AMINO ACID PERMEASE"/>
    <property type="match status" value="1"/>
</dbReference>
<evidence type="ECO:0000259" key="9">
    <source>
        <dbReference type="Pfam" id="PF00324"/>
    </source>
</evidence>
<proteinExistence type="predicted"/>
<dbReference type="Gene3D" id="1.20.1740.10">
    <property type="entry name" value="Amino acid/polyamine transporter I"/>
    <property type="match status" value="1"/>
</dbReference>
<dbReference type="InterPro" id="IPR004841">
    <property type="entry name" value="AA-permease/SLC12A_dom"/>
</dbReference>
<feature type="transmembrane region" description="Helical" evidence="8">
    <location>
        <begin position="408"/>
        <end position="427"/>
    </location>
</feature>
<feature type="transmembrane region" description="Helical" evidence="8">
    <location>
        <begin position="298"/>
        <end position="319"/>
    </location>
</feature>
<feature type="domain" description="Amino acid permease/ SLC12A" evidence="9">
    <location>
        <begin position="37"/>
        <end position="467"/>
    </location>
</feature>
<feature type="transmembrane region" description="Helical" evidence="8">
    <location>
        <begin position="353"/>
        <end position="374"/>
    </location>
</feature>
<protein>
    <submittedName>
        <fullName evidence="10">Amino acid permease-domain-containing protein</fullName>
    </submittedName>
</protein>
<evidence type="ECO:0000256" key="3">
    <source>
        <dbReference type="ARBA" id="ARBA00022692"/>
    </source>
</evidence>
<dbReference type="PANTHER" id="PTHR43341:SF35">
    <property type="entry name" value="ACID TRANSPORTER, PUTATIVE-RELATED"/>
    <property type="match status" value="1"/>
</dbReference>
<organism evidence="10 11">
    <name type="scientific">Podospora australis</name>
    <dbReference type="NCBI Taxonomy" id="1536484"/>
    <lineage>
        <taxon>Eukaryota</taxon>
        <taxon>Fungi</taxon>
        <taxon>Dikarya</taxon>
        <taxon>Ascomycota</taxon>
        <taxon>Pezizomycotina</taxon>
        <taxon>Sordariomycetes</taxon>
        <taxon>Sordariomycetidae</taxon>
        <taxon>Sordariales</taxon>
        <taxon>Podosporaceae</taxon>
        <taxon>Podospora</taxon>
    </lineage>
</organism>
<dbReference type="Proteomes" id="UP001302126">
    <property type="component" value="Unassembled WGS sequence"/>
</dbReference>
<evidence type="ECO:0000256" key="8">
    <source>
        <dbReference type="SAM" id="Phobius"/>
    </source>
</evidence>
<keyword evidence="11" id="KW-1185">Reference proteome</keyword>
<dbReference type="AlphaFoldDB" id="A0AAN6WND4"/>
<evidence type="ECO:0000313" key="10">
    <source>
        <dbReference type="EMBL" id="KAK4184813.1"/>
    </source>
</evidence>
<evidence type="ECO:0000256" key="6">
    <source>
        <dbReference type="ARBA" id="ARBA00023136"/>
    </source>
</evidence>
<evidence type="ECO:0000256" key="2">
    <source>
        <dbReference type="ARBA" id="ARBA00022448"/>
    </source>
</evidence>
<evidence type="ECO:0000256" key="5">
    <source>
        <dbReference type="ARBA" id="ARBA00022989"/>
    </source>
</evidence>
<feature type="region of interest" description="Disordered" evidence="7">
    <location>
        <begin position="1"/>
        <end position="20"/>
    </location>
</feature>